<name>A0ABD5RNS1_9EURY</name>
<feature type="compositionally biased region" description="Basic and acidic residues" evidence="1">
    <location>
        <begin position="46"/>
        <end position="56"/>
    </location>
</feature>
<dbReference type="RefSeq" id="WP_247415217.1">
    <property type="nucleotide sequence ID" value="NZ_JALLGW010000001.1"/>
</dbReference>
<accession>A0ABD5RNS1</accession>
<organism evidence="2 3">
    <name type="scientific">Halomarina salina</name>
    <dbReference type="NCBI Taxonomy" id="1872699"/>
    <lineage>
        <taxon>Archaea</taxon>
        <taxon>Methanobacteriati</taxon>
        <taxon>Methanobacteriota</taxon>
        <taxon>Stenosarchaea group</taxon>
        <taxon>Halobacteria</taxon>
        <taxon>Halobacteriales</taxon>
        <taxon>Natronomonadaceae</taxon>
        <taxon>Halomarina</taxon>
    </lineage>
</organism>
<dbReference type="EMBL" id="JBHSQH010000001">
    <property type="protein sequence ID" value="MFC5972153.1"/>
    <property type="molecule type" value="Genomic_DNA"/>
</dbReference>
<evidence type="ECO:0000256" key="1">
    <source>
        <dbReference type="SAM" id="MobiDB-lite"/>
    </source>
</evidence>
<comment type="caution">
    <text evidence="2">The sequence shown here is derived from an EMBL/GenBank/DDBJ whole genome shotgun (WGS) entry which is preliminary data.</text>
</comment>
<feature type="compositionally biased region" description="Basic and acidic residues" evidence="1">
    <location>
        <begin position="79"/>
        <end position="95"/>
    </location>
</feature>
<protein>
    <submittedName>
        <fullName evidence="2">Uncharacterized protein</fullName>
    </submittedName>
</protein>
<sequence>MNRSSPAVEEVVEYCRIQAGLLFGSVETMTEEADALLDDIDDEMADIRSRLGRPADETDGPTGPNSTDSPGNDAVDVGSVERHEARLEERQAEVEATETRIRLFQRLASGYTELAEDLREGENDPQDALERVVRFEAEHDAPAYFDDRETLYEVVERGSDDG</sequence>
<keyword evidence="3" id="KW-1185">Reference proteome</keyword>
<dbReference type="Proteomes" id="UP001596099">
    <property type="component" value="Unassembled WGS sequence"/>
</dbReference>
<dbReference type="AlphaFoldDB" id="A0ABD5RNS1"/>
<proteinExistence type="predicted"/>
<feature type="region of interest" description="Disordered" evidence="1">
    <location>
        <begin position="46"/>
        <end position="95"/>
    </location>
</feature>
<evidence type="ECO:0000313" key="3">
    <source>
        <dbReference type="Proteomes" id="UP001596099"/>
    </source>
</evidence>
<reference evidence="2 3" key="1">
    <citation type="journal article" date="2019" name="Int. J. Syst. Evol. Microbiol.">
        <title>The Global Catalogue of Microorganisms (GCM) 10K type strain sequencing project: providing services to taxonomists for standard genome sequencing and annotation.</title>
        <authorList>
            <consortium name="The Broad Institute Genomics Platform"/>
            <consortium name="The Broad Institute Genome Sequencing Center for Infectious Disease"/>
            <person name="Wu L."/>
            <person name="Ma J."/>
        </authorList>
    </citation>
    <scope>NUCLEOTIDE SEQUENCE [LARGE SCALE GENOMIC DNA]</scope>
    <source>
        <strain evidence="2 3">CGMCC 1.12543</strain>
    </source>
</reference>
<gene>
    <name evidence="2" type="ORF">ACFPYI_12505</name>
</gene>
<evidence type="ECO:0000313" key="2">
    <source>
        <dbReference type="EMBL" id="MFC5972153.1"/>
    </source>
</evidence>